<evidence type="ECO:0000256" key="12">
    <source>
        <dbReference type="ARBA" id="ARBA00023014"/>
    </source>
</evidence>
<dbReference type="PROSITE" id="PS51296">
    <property type="entry name" value="RIESKE"/>
    <property type="match status" value="1"/>
</dbReference>
<dbReference type="Pfam" id="PF00355">
    <property type="entry name" value="Rieske"/>
    <property type="match status" value="1"/>
</dbReference>
<keyword evidence="6" id="KW-0001">2Fe-2S</keyword>
<evidence type="ECO:0000256" key="5">
    <source>
        <dbReference type="ARBA" id="ARBA00022692"/>
    </source>
</evidence>
<feature type="transmembrane region" description="Helical" evidence="14">
    <location>
        <begin position="491"/>
        <end position="511"/>
    </location>
</feature>
<reference evidence="16 17" key="1">
    <citation type="journal article" date="2024" name="Nat. Commun.">
        <title>Phylogenomics reveals the evolutionary origins of lichenization in chlorophyte algae.</title>
        <authorList>
            <person name="Puginier C."/>
            <person name="Libourel C."/>
            <person name="Otte J."/>
            <person name="Skaloud P."/>
            <person name="Haon M."/>
            <person name="Grisel S."/>
            <person name="Petersen M."/>
            <person name="Berrin J.G."/>
            <person name="Delaux P.M."/>
            <person name="Dal Grande F."/>
            <person name="Keller J."/>
        </authorList>
    </citation>
    <scope>NUCLEOTIDE SEQUENCE [LARGE SCALE GENOMIC DNA]</scope>
    <source>
        <strain evidence="16 17">SAG 216-7</strain>
    </source>
</reference>
<organism evidence="16 17">
    <name type="scientific">Coccomyxa subellipsoidea</name>
    <dbReference type="NCBI Taxonomy" id="248742"/>
    <lineage>
        <taxon>Eukaryota</taxon>
        <taxon>Viridiplantae</taxon>
        <taxon>Chlorophyta</taxon>
        <taxon>core chlorophytes</taxon>
        <taxon>Trebouxiophyceae</taxon>
        <taxon>Trebouxiophyceae incertae sedis</taxon>
        <taxon>Coccomyxaceae</taxon>
        <taxon>Coccomyxa</taxon>
    </lineage>
</organism>
<dbReference type="Proteomes" id="UP001491310">
    <property type="component" value="Unassembled WGS sequence"/>
</dbReference>
<keyword evidence="5 14" id="KW-0812">Transmembrane</keyword>
<comment type="caution">
    <text evidence="16">The sequence shown here is derived from an EMBL/GenBank/DDBJ whole genome shotgun (WGS) entry which is preliminary data.</text>
</comment>
<evidence type="ECO:0000256" key="2">
    <source>
        <dbReference type="ARBA" id="ARBA00004370"/>
    </source>
</evidence>
<evidence type="ECO:0000313" key="16">
    <source>
        <dbReference type="EMBL" id="KAK9907588.1"/>
    </source>
</evidence>
<sequence>MASTSQGLLPISRQPVHLFGGRKRSHRTNLFRRASSPVAYKSDETLSAENGSRKSVHYSDEQEIQRDATSSFQWSKHWYPVSLEDCLLKDKPNKVTLLGRDYVVWQDNGIWNVAKDECPHRFAPLSVGQVQDGQLFCRYHGWGFEGGQEGRCICNPQADGPKAELTTMQSSRSHLQTFPSQVQQGLLWVWPESGADAWLEAANTPPDTVADMVNPSYAGSQGGFAFMENPASLPIMLENALDPSHASYVHNLVISKREDAAPMQMKLASDIDSQKGFTLEHGGYSKSQQKNNMKAKRYFIPPCTIRTHYKYDSGREDMTTLYLVPVAPGVTRAYNKVVVKGVPNTSKKIFNFLAKNLLSSGYFHAFGHGLIDQDMNVLHSQERKVARKQRGWRDYYLATQSDTGVSAFWRWLSTHAGGNVTYSDGVSAELPAQKSNEYLLNHYERHTKYCPACQKAVKRLDQILVALLVASSLTAAAAILAVPASAGWQAFGVYFQARILLGVLAAGLLYVRRPVQAFRQRFFSAEAVIG</sequence>
<dbReference type="SUPFAM" id="SSF50022">
    <property type="entry name" value="ISP domain"/>
    <property type="match status" value="1"/>
</dbReference>
<evidence type="ECO:0000256" key="10">
    <source>
        <dbReference type="ARBA" id="ARBA00023002"/>
    </source>
</evidence>
<name>A0ABR2YLA9_9CHLO</name>
<dbReference type="InterPro" id="IPR017941">
    <property type="entry name" value="Rieske_2Fe-2S"/>
</dbReference>
<keyword evidence="3" id="KW-0150">Chloroplast</keyword>
<evidence type="ECO:0000256" key="3">
    <source>
        <dbReference type="ARBA" id="ARBA00022528"/>
    </source>
</evidence>
<keyword evidence="12" id="KW-0411">Iron-sulfur</keyword>
<dbReference type="Pfam" id="PF08417">
    <property type="entry name" value="PaO"/>
    <property type="match status" value="1"/>
</dbReference>
<evidence type="ECO:0000313" key="17">
    <source>
        <dbReference type="Proteomes" id="UP001491310"/>
    </source>
</evidence>
<keyword evidence="11" id="KW-0408">Iron</keyword>
<feature type="transmembrane region" description="Helical" evidence="14">
    <location>
        <begin position="463"/>
        <end position="485"/>
    </location>
</feature>
<keyword evidence="10" id="KW-0560">Oxidoreductase</keyword>
<keyword evidence="4" id="KW-0934">Plastid</keyword>
<feature type="domain" description="Rieske" evidence="15">
    <location>
        <begin position="78"/>
        <end position="189"/>
    </location>
</feature>
<evidence type="ECO:0000256" key="8">
    <source>
        <dbReference type="ARBA" id="ARBA00022946"/>
    </source>
</evidence>
<dbReference type="InterPro" id="IPR050584">
    <property type="entry name" value="Cholesterol_7-desaturase"/>
</dbReference>
<comment type="subcellular location">
    <subcellularLocation>
        <location evidence="2">Membrane</location>
    </subcellularLocation>
    <subcellularLocation>
        <location evidence="1">Plastid</location>
        <location evidence="1">Chloroplast</location>
    </subcellularLocation>
</comment>
<evidence type="ECO:0000259" key="15">
    <source>
        <dbReference type="PROSITE" id="PS51296"/>
    </source>
</evidence>
<evidence type="ECO:0000256" key="6">
    <source>
        <dbReference type="ARBA" id="ARBA00022714"/>
    </source>
</evidence>
<dbReference type="InterPro" id="IPR013626">
    <property type="entry name" value="PaO"/>
</dbReference>
<evidence type="ECO:0000256" key="9">
    <source>
        <dbReference type="ARBA" id="ARBA00022989"/>
    </source>
</evidence>
<keyword evidence="7" id="KW-0479">Metal-binding</keyword>
<evidence type="ECO:0000256" key="13">
    <source>
        <dbReference type="ARBA" id="ARBA00023136"/>
    </source>
</evidence>
<dbReference type="Gene3D" id="3.90.380.10">
    <property type="entry name" value="Naphthalene 1,2-dioxygenase Alpha Subunit, Chain A, domain 1"/>
    <property type="match status" value="1"/>
</dbReference>
<evidence type="ECO:0000256" key="1">
    <source>
        <dbReference type="ARBA" id="ARBA00004229"/>
    </source>
</evidence>
<proteinExistence type="predicted"/>
<dbReference type="Gene3D" id="2.102.10.10">
    <property type="entry name" value="Rieske [2Fe-2S] iron-sulphur domain"/>
    <property type="match status" value="1"/>
</dbReference>
<dbReference type="PANTHER" id="PTHR21266">
    <property type="entry name" value="IRON-SULFUR DOMAIN CONTAINING PROTEIN"/>
    <property type="match status" value="1"/>
</dbReference>
<dbReference type="PANTHER" id="PTHR21266:SF32">
    <property type="entry name" value="CHOLESTEROL 7-DESATURASE NVD"/>
    <property type="match status" value="1"/>
</dbReference>
<evidence type="ECO:0000256" key="14">
    <source>
        <dbReference type="SAM" id="Phobius"/>
    </source>
</evidence>
<evidence type="ECO:0000256" key="11">
    <source>
        <dbReference type="ARBA" id="ARBA00023004"/>
    </source>
</evidence>
<dbReference type="InterPro" id="IPR036922">
    <property type="entry name" value="Rieske_2Fe-2S_sf"/>
</dbReference>
<gene>
    <name evidence="16" type="ORF">WJX75_006556</name>
</gene>
<keyword evidence="17" id="KW-1185">Reference proteome</keyword>
<keyword evidence="8" id="KW-0809">Transit peptide</keyword>
<evidence type="ECO:0000256" key="4">
    <source>
        <dbReference type="ARBA" id="ARBA00022640"/>
    </source>
</evidence>
<dbReference type="SUPFAM" id="SSF55961">
    <property type="entry name" value="Bet v1-like"/>
    <property type="match status" value="1"/>
</dbReference>
<dbReference type="EMBL" id="JALJOT010000009">
    <property type="protein sequence ID" value="KAK9907588.1"/>
    <property type="molecule type" value="Genomic_DNA"/>
</dbReference>
<keyword evidence="13 14" id="KW-0472">Membrane</keyword>
<protein>
    <recommendedName>
        <fullName evidence="15">Rieske domain-containing protein</fullName>
    </recommendedName>
</protein>
<accession>A0ABR2YLA9</accession>
<keyword evidence="9 14" id="KW-1133">Transmembrane helix</keyword>
<evidence type="ECO:0000256" key="7">
    <source>
        <dbReference type="ARBA" id="ARBA00022723"/>
    </source>
</evidence>